<dbReference type="AlphaFoldDB" id="A0A7D6VFD6"/>
<dbReference type="GO" id="GO:0003677">
    <property type="term" value="F:DNA binding"/>
    <property type="evidence" value="ECO:0007669"/>
    <property type="project" value="UniProtKB-KW"/>
</dbReference>
<dbReference type="InterPro" id="IPR002577">
    <property type="entry name" value="HTH_HxlR"/>
</dbReference>
<dbReference type="InterPro" id="IPR036390">
    <property type="entry name" value="WH_DNA-bd_sf"/>
</dbReference>
<dbReference type="EMBL" id="CP059399">
    <property type="protein sequence ID" value="QLY28310.1"/>
    <property type="molecule type" value="Genomic_DNA"/>
</dbReference>
<keyword evidence="2" id="KW-0238">DNA-binding</keyword>
<accession>A0A7D6VFD6</accession>
<feature type="domain" description="HTH hxlR-type" evidence="5">
    <location>
        <begin position="279"/>
        <end position="377"/>
    </location>
</feature>
<dbReference type="Pfam" id="PF03807">
    <property type="entry name" value="F420_oxidored"/>
    <property type="match status" value="1"/>
</dbReference>
<dbReference type="InterPro" id="IPR036291">
    <property type="entry name" value="NAD(P)-bd_dom_sf"/>
</dbReference>
<evidence type="ECO:0000256" key="4">
    <source>
        <dbReference type="SAM" id="MobiDB-lite"/>
    </source>
</evidence>
<evidence type="ECO:0000256" key="1">
    <source>
        <dbReference type="ARBA" id="ARBA00023015"/>
    </source>
</evidence>
<dbReference type="PANTHER" id="PTHR33204:SF39">
    <property type="entry name" value="TRANSCRIPTIONAL REGULATORY PROTEIN"/>
    <property type="match status" value="1"/>
</dbReference>
<dbReference type="Pfam" id="PF01638">
    <property type="entry name" value="HxlR"/>
    <property type="match status" value="1"/>
</dbReference>
<reference evidence="6 7" key="1">
    <citation type="submission" date="2020-07" db="EMBL/GenBank/DDBJ databases">
        <authorList>
            <person name="Zhuang K."/>
            <person name="Ran Y."/>
        </authorList>
    </citation>
    <scope>NUCLEOTIDE SEQUENCE [LARGE SCALE GENOMIC DNA]</scope>
    <source>
        <strain evidence="6 7">WCH-YHL-001</strain>
    </source>
</reference>
<dbReference type="KEGG" id="nhu:H0264_23340"/>
<evidence type="ECO:0000256" key="2">
    <source>
        <dbReference type="ARBA" id="ARBA00023125"/>
    </source>
</evidence>
<dbReference type="RefSeq" id="WP_181579518.1">
    <property type="nucleotide sequence ID" value="NZ_CP059399.1"/>
</dbReference>
<gene>
    <name evidence="6" type="ORF">H0264_23340</name>
</gene>
<dbReference type="PROSITE" id="PS51118">
    <property type="entry name" value="HTH_HXLR"/>
    <property type="match status" value="1"/>
</dbReference>
<protein>
    <submittedName>
        <fullName evidence="6">NAD(P)-binding domain-containing protein</fullName>
    </submittedName>
</protein>
<evidence type="ECO:0000313" key="7">
    <source>
        <dbReference type="Proteomes" id="UP000515512"/>
    </source>
</evidence>
<dbReference type="InterPro" id="IPR036388">
    <property type="entry name" value="WH-like_DNA-bd_sf"/>
</dbReference>
<name>A0A7D6VFD6_9NOCA</name>
<dbReference type="PANTHER" id="PTHR33204">
    <property type="entry name" value="TRANSCRIPTIONAL REGULATOR, MARR FAMILY"/>
    <property type="match status" value="1"/>
</dbReference>
<feature type="region of interest" description="Disordered" evidence="4">
    <location>
        <begin position="1"/>
        <end position="21"/>
    </location>
</feature>
<dbReference type="SUPFAM" id="SSF51735">
    <property type="entry name" value="NAD(P)-binding Rossmann-fold domains"/>
    <property type="match status" value="1"/>
</dbReference>
<evidence type="ECO:0000313" key="6">
    <source>
        <dbReference type="EMBL" id="QLY28310.1"/>
    </source>
</evidence>
<dbReference type="Proteomes" id="UP000515512">
    <property type="component" value="Chromosome"/>
</dbReference>
<dbReference type="Gene3D" id="3.40.50.720">
    <property type="entry name" value="NAD(P)-binding Rossmann-like Domain"/>
    <property type="match status" value="1"/>
</dbReference>
<dbReference type="InterPro" id="IPR028939">
    <property type="entry name" value="P5C_Rdtase_cat_N"/>
</dbReference>
<organism evidence="6 7">
    <name type="scientific">Nocardia huaxiensis</name>
    <dbReference type="NCBI Taxonomy" id="2755382"/>
    <lineage>
        <taxon>Bacteria</taxon>
        <taxon>Bacillati</taxon>
        <taxon>Actinomycetota</taxon>
        <taxon>Actinomycetes</taxon>
        <taxon>Mycobacteriales</taxon>
        <taxon>Nocardiaceae</taxon>
        <taxon>Nocardia</taxon>
    </lineage>
</organism>
<sequence length="377" mass="40307">MSDASGRRGQPPRALGSPRPRIGVLGAGAVGGTLARKLARARYPTRIANSGTPSALAGEFAGEPGVVATSAEELAHEVDLIFLAVPYRAIPALARTVFRDPDGPSVIDAGNYRPERDGPLAGLDADVADTMWVAATLARRTFKAFNTLHPFALERAGRRPRSSGRIAVPVAGPEDPEKHVIMHLVDDLGFDPVDAGGLATSWRQQPGTPAYMGDLDRAGLKRALKLAVPQRRSPTAMRTWTDVDGLAARWQPSARLKAQLTDRRNESATLDETDRSSVDSLLRTVRGVLTRRWDLSALTALDNGARRRAAIKHELPGISDTALTGTLGRLVAQGLVVRRGSGTTTPAPEFELTALGRSLLDGPIRAVWTWSGEDAHT</sequence>
<evidence type="ECO:0000256" key="3">
    <source>
        <dbReference type="ARBA" id="ARBA00023163"/>
    </source>
</evidence>
<dbReference type="SUPFAM" id="SSF46785">
    <property type="entry name" value="Winged helix' DNA-binding domain"/>
    <property type="match status" value="1"/>
</dbReference>
<keyword evidence="3" id="KW-0804">Transcription</keyword>
<proteinExistence type="predicted"/>
<evidence type="ECO:0000259" key="5">
    <source>
        <dbReference type="PROSITE" id="PS51118"/>
    </source>
</evidence>
<dbReference type="Gene3D" id="1.10.10.10">
    <property type="entry name" value="Winged helix-like DNA-binding domain superfamily/Winged helix DNA-binding domain"/>
    <property type="match status" value="1"/>
</dbReference>
<keyword evidence="7" id="KW-1185">Reference proteome</keyword>
<keyword evidence="1" id="KW-0805">Transcription regulation</keyword>